<sequence length="52" mass="6310">MSGMSIFTLIFPANLMTFTDRRHDDKCKHCIISRSWTRDPDLHIKQFLRYHE</sequence>
<proteinExistence type="predicted"/>
<reference evidence="1" key="1">
    <citation type="submission" date="2018-11" db="EMBL/GenBank/DDBJ databases">
        <authorList>
            <person name="Alioto T."/>
            <person name="Alioto T."/>
        </authorList>
    </citation>
    <scope>NUCLEOTIDE SEQUENCE</scope>
</reference>
<name>A0A8B6EG74_MYTGA</name>
<keyword evidence="2" id="KW-1185">Reference proteome</keyword>
<organism evidence="1 2">
    <name type="scientific">Mytilus galloprovincialis</name>
    <name type="common">Mediterranean mussel</name>
    <dbReference type="NCBI Taxonomy" id="29158"/>
    <lineage>
        <taxon>Eukaryota</taxon>
        <taxon>Metazoa</taxon>
        <taxon>Spiralia</taxon>
        <taxon>Lophotrochozoa</taxon>
        <taxon>Mollusca</taxon>
        <taxon>Bivalvia</taxon>
        <taxon>Autobranchia</taxon>
        <taxon>Pteriomorphia</taxon>
        <taxon>Mytilida</taxon>
        <taxon>Mytiloidea</taxon>
        <taxon>Mytilidae</taxon>
        <taxon>Mytilinae</taxon>
        <taxon>Mytilus</taxon>
    </lineage>
</organism>
<protein>
    <submittedName>
        <fullName evidence="1">Uncharacterized protein</fullName>
    </submittedName>
</protein>
<dbReference type="Proteomes" id="UP000596742">
    <property type="component" value="Unassembled WGS sequence"/>
</dbReference>
<dbReference type="EMBL" id="UYJE01005055">
    <property type="protein sequence ID" value="VDI33503.1"/>
    <property type="molecule type" value="Genomic_DNA"/>
</dbReference>
<comment type="caution">
    <text evidence="1">The sequence shown here is derived from an EMBL/GenBank/DDBJ whole genome shotgun (WGS) entry which is preliminary data.</text>
</comment>
<accession>A0A8B6EG74</accession>
<evidence type="ECO:0000313" key="1">
    <source>
        <dbReference type="EMBL" id="VDI33503.1"/>
    </source>
</evidence>
<gene>
    <name evidence="1" type="ORF">MGAL_10B050322</name>
</gene>
<evidence type="ECO:0000313" key="2">
    <source>
        <dbReference type="Proteomes" id="UP000596742"/>
    </source>
</evidence>
<dbReference type="AlphaFoldDB" id="A0A8B6EG74"/>